<sequence>MSLEKLLDVSPRTEAAHRLQRVLVAYHHFRQDKISHPCYPDLPALSAWQIERLKTTHRDLYSDPAYHTALHFLIDELYAPKDFSQRDADLERVFPKMVKLLPDAVLDLVADLVELNHLTQKLDLDLLSRLTAETGIDALDALTWAQAYRACDNRPLREQQLRLIHDAGVALERYVHSHVLRWTLSATRGLAESKGLGELHQFLQRGFEAFSTLQNVPVLLDEIQRRETAIMVHLFECDPAPDWPQRPHAPDSGIRLQAPELHPDAG</sequence>
<dbReference type="RefSeq" id="WP_369601201.1">
    <property type="nucleotide sequence ID" value="NZ_CP154858.1"/>
</dbReference>
<accession>A0AB39UUZ8</accession>
<protein>
    <recommendedName>
        <fullName evidence="2">DUF8198 domain-containing protein</fullName>
    </recommendedName>
</protein>
<name>A0AB39UUZ8_9GAMM</name>
<evidence type="ECO:0000313" key="3">
    <source>
        <dbReference type="EMBL" id="XDT72189.1"/>
    </source>
</evidence>
<feature type="region of interest" description="Disordered" evidence="1">
    <location>
        <begin position="241"/>
        <end position="266"/>
    </location>
</feature>
<organism evidence="3">
    <name type="scientific">Thermohahella caldifontis</name>
    <dbReference type="NCBI Taxonomy" id="3142973"/>
    <lineage>
        <taxon>Bacteria</taxon>
        <taxon>Pseudomonadati</taxon>
        <taxon>Pseudomonadota</taxon>
        <taxon>Gammaproteobacteria</taxon>
        <taxon>Oceanospirillales</taxon>
        <taxon>Hahellaceae</taxon>
        <taxon>Thermohahella</taxon>
    </lineage>
</organism>
<dbReference type="NCBIfam" id="NF047641">
    <property type="entry name" value="FFLEE_fam"/>
    <property type="match status" value="1"/>
</dbReference>
<evidence type="ECO:0000259" key="2">
    <source>
        <dbReference type="Pfam" id="PF26621"/>
    </source>
</evidence>
<feature type="domain" description="DUF8198" evidence="2">
    <location>
        <begin position="30"/>
        <end position="241"/>
    </location>
</feature>
<dbReference type="KEGG" id="tcd:AAIA72_15540"/>
<gene>
    <name evidence="3" type="ORF">AAIA72_15540</name>
</gene>
<dbReference type="AlphaFoldDB" id="A0AB39UUZ8"/>
<reference evidence="3" key="1">
    <citation type="submission" date="2024-05" db="EMBL/GenBank/DDBJ databases">
        <title>Genome sequencing of novel strain.</title>
        <authorList>
            <person name="Ganbat D."/>
            <person name="Ganbat S."/>
            <person name="Lee S.-J."/>
        </authorList>
    </citation>
    <scope>NUCLEOTIDE SEQUENCE</scope>
    <source>
        <strain evidence="3">SMD15-11</strain>
    </source>
</reference>
<dbReference type="Pfam" id="PF26621">
    <property type="entry name" value="DUF8198"/>
    <property type="match status" value="1"/>
</dbReference>
<dbReference type="InterPro" id="IPR058063">
    <property type="entry name" value="FFLEE_fam"/>
</dbReference>
<dbReference type="InterPro" id="IPR058511">
    <property type="entry name" value="DUF8198"/>
</dbReference>
<proteinExistence type="predicted"/>
<evidence type="ECO:0000256" key="1">
    <source>
        <dbReference type="SAM" id="MobiDB-lite"/>
    </source>
</evidence>
<dbReference type="EMBL" id="CP154858">
    <property type="protein sequence ID" value="XDT72189.1"/>
    <property type="molecule type" value="Genomic_DNA"/>
</dbReference>